<evidence type="ECO:0000313" key="2">
    <source>
        <dbReference type="Proteomes" id="UP000247702"/>
    </source>
</evidence>
<organism evidence="1 2">
    <name type="scientific">Rhizophagus clarus</name>
    <dbReference type="NCBI Taxonomy" id="94130"/>
    <lineage>
        <taxon>Eukaryota</taxon>
        <taxon>Fungi</taxon>
        <taxon>Fungi incertae sedis</taxon>
        <taxon>Mucoromycota</taxon>
        <taxon>Glomeromycotina</taxon>
        <taxon>Glomeromycetes</taxon>
        <taxon>Glomerales</taxon>
        <taxon>Glomeraceae</taxon>
        <taxon>Rhizophagus</taxon>
    </lineage>
</organism>
<protein>
    <recommendedName>
        <fullName evidence="3">RRM domain-containing protein</fullName>
    </recommendedName>
</protein>
<proteinExistence type="predicted"/>
<gene>
    <name evidence="1" type="ORF">RclHR1_12700001</name>
</gene>
<evidence type="ECO:0000313" key="1">
    <source>
        <dbReference type="EMBL" id="GBB86283.1"/>
    </source>
</evidence>
<dbReference type="EMBL" id="BEXD01000303">
    <property type="protein sequence ID" value="GBB86283.1"/>
    <property type="molecule type" value="Genomic_DNA"/>
</dbReference>
<dbReference type="Proteomes" id="UP000247702">
    <property type="component" value="Unassembled WGS sequence"/>
</dbReference>
<dbReference type="GO" id="GO:0003676">
    <property type="term" value="F:nucleic acid binding"/>
    <property type="evidence" value="ECO:0007669"/>
    <property type="project" value="InterPro"/>
</dbReference>
<keyword evidence="2" id="KW-1185">Reference proteome</keyword>
<comment type="caution">
    <text evidence="1">The sequence shown here is derived from an EMBL/GenBank/DDBJ whole genome shotgun (WGS) entry which is preliminary data.</text>
</comment>
<name>A0A2Z6Q824_9GLOM</name>
<dbReference type="InterPro" id="IPR035979">
    <property type="entry name" value="RBD_domain_sf"/>
</dbReference>
<dbReference type="AlphaFoldDB" id="A0A2Z6Q824"/>
<evidence type="ECO:0008006" key="3">
    <source>
        <dbReference type="Google" id="ProtNLM"/>
    </source>
</evidence>
<accession>A0A2Z6Q824</accession>
<sequence>MENFEKTWSTTITELIKTFEAELINDICQVYKVKLVGKPNQQDRQYKMLAFYAGEQNLFQREDYRFERAKHASNPNDPCIAASLGKKHLRSTLDRLYIRVKDMLQPPSQGNNYEDLEPQQSWAQPEQSAPIISTESQAMVIDSKEKQGLIQKVTCDNNIVHESQNCQRQTIMVYNVPTKWSSDKIRSAFSDWGRVLNISLKTQHKYYTICVDIVLNPTKDTEFILMPWCTQLGGIWARWFPGEWKLAQRKSREIFQASFRFPADATEDAIYSKFTTDSESLLQYTRAAAWKVIKDKQGLKGILYFETHERLM</sequence>
<dbReference type="SUPFAM" id="SSF54928">
    <property type="entry name" value="RNA-binding domain, RBD"/>
    <property type="match status" value="1"/>
</dbReference>
<reference evidence="1 2" key="1">
    <citation type="submission" date="2017-11" db="EMBL/GenBank/DDBJ databases">
        <title>The genome of Rhizophagus clarus HR1 reveals common genetic basis of auxotrophy among arbuscular mycorrhizal fungi.</title>
        <authorList>
            <person name="Kobayashi Y."/>
        </authorList>
    </citation>
    <scope>NUCLEOTIDE SEQUENCE [LARGE SCALE GENOMIC DNA]</scope>
    <source>
        <strain evidence="1 2">HR1</strain>
    </source>
</reference>